<name>A0AAV9Y3B8_9CRYT</name>
<gene>
    <name evidence="1" type="ORF">RS030_162521</name>
</gene>
<accession>A0AAV9Y3B8</accession>
<dbReference type="Proteomes" id="UP001311799">
    <property type="component" value="Unassembled WGS sequence"/>
</dbReference>
<proteinExistence type="predicted"/>
<evidence type="ECO:0000313" key="2">
    <source>
        <dbReference type="Proteomes" id="UP001311799"/>
    </source>
</evidence>
<sequence>MEIKDKLVRVNNTNNNNLILKKLRNSTKKQDDSINENGEKYNKEIINKELKHCNYSNSNNELFKFKLSLSKYSQEYSKLNKENARYKFLLTSYSHILITLLKLKYDCGLEDLKEQLMKLKQLNHIFVSCTHFSSLLVNRKKITDKNKSSIMCIEDENNINIKNEKAIIKEKIVNLNTSMDYLRKNMKRYLMSTIKGDYVDNNINISIKVINNTNLCYTQNINSSENSSDDSVKDQSDNCISELIKVKKNEDDDSKIELIYSKKAKNSERSRLKKQNKMTLQHRRHRETISYGGTNILINNPIDYSPAPKYHSRSKTLNTKDDDCVNIVYVNELVCDSREGAGAGYYSHNMNIIGNKQIR</sequence>
<comment type="caution">
    <text evidence="1">The sequence shown here is derived from an EMBL/GenBank/DDBJ whole genome shotgun (WGS) entry which is preliminary data.</text>
</comment>
<keyword evidence="2" id="KW-1185">Reference proteome</keyword>
<dbReference type="EMBL" id="JAWDEY010000007">
    <property type="protein sequence ID" value="KAK6590405.1"/>
    <property type="molecule type" value="Genomic_DNA"/>
</dbReference>
<protein>
    <submittedName>
        <fullName evidence="1">Uncharacterized protein</fullName>
    </submittedName>
</protein>
<organism evidence="1 2">
    <name type="scientific">Cryptosporidium xiaoi</name>
    <dbReference type="NCBI Taxonomy" id="659607"/>
    <lineage>
        <taxon>Eukaryota</taxon>
        <taxon>Sar</taxon>
        <taxon>Alveolata</taxon>
        <taxon>Apicomplexa</taxon>
        <taxon>Conoidasida</taxon>
        <taxon>Coccidia</taxon>
        <taxon>Eucoccidiorida</taxon>
        <taxon>Eimeriorina</taxon>
        <taxon>Cryptosporidiidae</taxon>
        <taxon>Cryptosporidium</taxon>
    </lineage>
</organism>
<evidence type="ECO:0000313" key="1">
    <source>
        <dbReference type="EMBL" id="KAK6590405.1"/>
    </source>
</evidence>
<reference evidence="1 2" key="1">
    <citation type="submission" date="2023-10" db="EMBL/GenBank/DDBJ databases">
        <title>Comparative genomics analysis reveals potential genetic determinants of host preference in Cryptosporidium xiaoi.</title>
        <authorList>
            <person name="Xiao L."/>
            <person name="Li J."/>
        </authorList>
    </citation>
    <scope>NUCLEOTIDE SEQUENCE [LARGE SCALE GENOMIC DNA]</scope>
    <source>
        <strain evidence="1 2">52996</strain>
    </source>
</reference>
<dbReference type="AlphaFoldDB" id="A0AAV9Y3B8"/>